<sequence length="248" mass="28287">MLSFLIKAKNFILDILFPPICLNCKGGLTRNEYLCDNCHNSIQLNTSLFCPVCRLRLADFVSPKAENKKICSHTNYLLGAAGNYDDPVIRNLIHYFKYNSFENLTPILGEILLKYIKNCLPAGRHDKLKIENFVIVPIPLHRVKERQRGFNQSKLLAEYIAQKISAPQNLKIVDALKRIKNTKPQAQCKNNESRTENIKDCFKIKDLAIESIKNKNILLIDDVFTTGSTINEAVKILKQNGCRRIIAL</sequence>
<evidence type="ECO:0000259" key="3">
    <source>
        <dbReference type="Pfam" id="PF18912"/>
    </source>
</evidence>
<evidence type="ECO:0000313" key="5">
    <source>
        <dbReference type="Proteomes" id="UP000230363"/>
    </source>
</evidence>
<dbReference type="InterPro" id="IPR000836">
    <property type="entry name" value="PRTase_dom"/>
</dbReference>
<dbReference type="CDD" id="cd06223">
    <property type="entry name" value="PRTases_typeI"/>
    <property type="match status" value="1"/>
</dbReference>
<reference evidence="5" key="1">
    <citation type="submission" date="2017-09" db="EMBL/GenBank/DDBJ databases">
        <title>Depth-based differentiation of microbial function through sediment-hosted aquifers and enrichment of novel symbionts in the deep terrestrial subsurface.</title>
        <authorList>
            <person name="Probst A.J."/>
            <person name="Ladd B."/>
            <person name="Jarett J.K."/>
            <person name="Geller-Mcgrath D.E."/>
            <person name="Sieber C.M.K."/>
            <person name="Emerson J.B."/>
            <person name="Anantharaman K."/>
            <person name="Thomas B.C."/>
            <person name="Malmstrom R."/>
            <person name="Stieglmeier M."/>
            <person name="Klingl A."/>
            <person name="Woyke T."/>
            <person name="Ryan C.M."/>
            <person name="Banfield J.F."/>
        </authorList>
    </citation>
    <scope>NUCLEOTIDE SEQUENCE [LARGE SCALE GENOMIC DNA]</scope>
</reference>
<dbReference type="PANTHER" id="PTHR47505">
    <property type="entry name" value="DNA UTILIZATION PROTEIN YHGH"/>
    <property type="match status" value="1"/>
</dbReference>
<name>A0A2M7Q7D9_9BACT</name>
<protein>
    <recommendedName>
        <fullName evidence="6">Phosphoribosyltransferase domain-containing protein</fullName>
    </recommendedName>
</protein>
<comment type="caution">
    <text evidence="4">The sequence shown here is derived from an EMBL/GenBank/DDBJ whole genome shotgun (WGS) entry which is preliminary data.</text>
</comment>
<dbReference type="Proteomes" id="UP000230363">
    <property type="component" value="Unassembled WGS sequence"/>
</dbReference>
<dbReference type="InterPro" id="IPR051910">
    <property type="entry name" value="ComF/GntX_DNA_util-trans"/>
</dbReference>
<dbReference type="PANTHER" id="PTHR47505:SF1">
    <property type="entry name" value="DNA UTILIZATION PROTEIN YHGH"/>
    <property type="match status" value="1"/>
</dbReference>
<evidence type="ECO:0008006" key="6">
    <source>
        <dbReference type="Google" id="ProtNLM"/>
    </source>
</evidence>
<dbReference type="EMBL" id="PFKZ01000090">
    <property type="protein sequence ID" value="PIY59318.1"/>
    <property type="molecule type" value="Genomic_DNA"/>
</dbReference>
<dbReference type="Gene3D" id="3.40.50.2020">
    <property type="match status" value="1"/>
</dbReference>
<dbReference type="InterPro" id="IPR044005">
    <property type="entry name" value="DZR_2"/>
</dbReference>
<feature type="non-terminal residue" evidence="4">
    <location>
        <position position="248"/>
    </location>
</feature>
<comment type="similarity">
    <text evidence="1">Belongs to the ComF/GntX family.</text>
</comment>
<evidence type="ECO:0000313" key="4">
    <source>
        <dbReference type="EMBL" id="PIY59318.1"/>
    </source>
</evidence>
<dbReference type="Pfam" id="PF00156">
    <property type="entry name" value="Pribosyltran"/>
    <property type="match status" value="1"/>
</dbReference>
<proteinExistence type="inferred from homology"/>
<dbReference type="SUPFAM" id="SSF53271">
    <property type="entry name" value="PRTase-like"/>
    <property type="match status" value="1"/>
</dbReference>
<evidence type="ECO:0000256" key="1">
    <source>
        <dbReference type="ARBA" id="ARBA00008007"/>
    </source>
</evidence>
<accession>A0A2M7Q7D9</accession>
<gene>
    <name evidence="4" type="ORF">COY96_02495</name>
</gene>
<feature type="domain" description="Phosphoribosyltransferase" evidence="2">
    <location>
        <begin position="156"/>
        <end position="246"/>
    </location>
</feature>
<dbReference type="AlphaFoldDB" id="A0A2M7Q7D9"/>
<feature type="domain" description="Double zinc ribbon" evidence="3">
    <location>
        <begin position="12"/>
        <end position="57"/>
    </location>
</feature>
<dbReference type="Pfam" id="PF18912">
    <property type="entry name" value="DZR_2"/>
    <property type="match status" value="1"/>
</dbReference>
<organism evidence="4 5">
    <name type="scientific">Candidatus Wolfebacteria bacterium CG_4_10_14_0_8_um_filter_37_11</name>
    <dbReference type="NCBI Taxonomy" id="1975062"/>
    <lineage>
        <taxon>Bacteria</taxon>
        <taxon>Candidatus Wolfeibacteriota</taxon>
    </lineage>
</organism>
<evidence type="ECO:0000259" key="2">
    <source>
        <dbReference type="Pfam" id="PF00156"/>
    </source>
</evidence>
<dbReference type="InterPro" id="IPR029057">
    <property type="entry name" value="PRTase-like"/>
</dbReference>